<reference evidence="1" key="1">
    <citation type="submission" date="2020-06" db="EMBL/GenBank/DDBJ databases">
        <authorList>
            <consortium name="Wellcome Sanger Institute Data Sharing"/>
        </authorList>
    </citation>
    <scope>NUCLEOTIDE SEQUENCE [LARGE SCALE GENOMIC DNA]</scope>
</reference>
<proteinExistence type="predicted"/>
<evidence type="ECO:0000313" key="1">
    <source>
        <dbReference type="Ensembl" id="ENSGWIP00000030905.1"/>
    </source>
</evidence>
<organism evidence="1 2">
    <name type="scientific">Gouania willdenowi</name>
    <name type="common">Blunt-snouted clingfish</name>
    <name type="synonym">Lepadogaster willdenowi</name>
    <dbReference type="NCBI Taxonomy" id="441366"/>
    <lineage>
        <taxon>Eukaryota</taxon>
        <taxon>Metazoa</taxon>
        <taxon>Chordata</taxon>
        <taxon>Craniata</taxon>
        <taxon>Vertebrata</taxon>
        <taxon>Euteleostomi</taxon>
        <taxon>Actinopterygii</taxon>
        <taxon>Neopterygii</taxon>
        <taxon>Teleostei</taxon>
        <taxon>Neoteleostei</taxon>
        <taxon>Acanthomorphata</taxon>
        <taxon>Ovalentaria</taxon>
        <taxon>Blenniimorphae</taxon>
        <taxon>Blenniiformes</taxon>
        <taxon>Gobiesocoidei</taxon>
        <taxon>Gobiesocidae</taxon>
        <taxon>Gobiesocinae</taxon>
        <taxon>Gouania</taxon>
    </lineage>
</organism>
<name>A0A8C5GIQ3_GOUWI</name>
<accession>A0A8C5GIQ3</accession>
<reference evidence="1" key="2">
    <citation type="submission" date="2025-08" db="UniProtKB">
        <authorList>
            <consortium name="Ensembl"/>
        </authorList>
    </citation>
    <scope>IDENTIFICATION</scope>
</reference>
<protein>
    <recommendedName>
        <fullName evidence="3">Reverse transcriptase domain-containing protein</fullName>
    </recommendedName>
</protein>
<evidence type="ECO:0000313" key="2">
    <source>
        <dbReference type="Proteomes" id="UP000694680"/>
    </source>
</evidence>
<evidence type="ECO:0008006" key="3">
    <source>
        <dbReference type="Google" id="ProtNLM"/>
    </source>
</evidence>
<reference evidence="1" key="3">
    <citation type="submission" date="2025-09" db="UniProtKB">
        <authorList>
            <consortium name="Ensembl"/>
        </authorList>
    </citation>
    <scope>IDENTIFICATION</scope>
</reference>
<dbReference type="Ensembl" id="ENSGWIT00000033666.1">
    <property type="protein sequence ID" value="ENSGWIP00000030905.1"/>
    <property type="gene ID" value="ENSGWIG00000016029.1"/>
</dbReference>
<sequence>MSTDSGRCTVLVLLDLSSAFDTVDHCIIVNRLRDLVGMSSLVLEWFTSYLRGRSFSVVLQDDIQLENSLQLNSEKTEKLIFAPDNVIPSITQHLGDLSMSVKTHLQNVRVIFDKDMSLVQHSRLLFMLLCCCSWTIVTACSPA</sequence>
<dbReference type="Proteomes" id="UP000694680">
    <property type="component" value="Chromosome 17"/>
</dbReference>
<dbReference type="AlphaFoldDB" id="A0A8C5GIQ3"/>
<dbReference type="PANTHER" id="PTHR33332">
    <property type="entry name" value="REVERSE TRANSCRIPTASE DOMAIN-CONTAINING PROTEIN"/>
    <property type="match status" value="1"/>
</dbReference>
<keyword evidence="2" id="KW-1185">Reference proteome</keyword>